<keyword evidence="1" id="KW-0812">Transmembrane</keyword>
<feature type="transmembrane region" description="Helical" evidence="1">
    <location>
        <begin position="400"/>
        <end position="423"/>
    </location>
</feature>
<feature type="transmembrane region" description="Helical" evidence="1">
    <location>
        <begin position="534"/>
        <end position="551"/>
    </location>
</feature>
<feature type="transmembrane region" description="Helical" evidence="1">
    <location>
        <begin position="370"/>
        <end position="388"/>
    </location>
</feature>
<keyword evidence="3" id="KW-1185">Reference proteome</keyword>
<dbReference type="Proteomes" id="UP001151516">
    <property type="component" value="Unassembled WGS sequence"/>
</dbReference>
<evidence type="ECO:0000313" key="3">
    <source>
        <dbReference type="Proteomes" id="UP001151516"/>
    </source>
</evidence>
<accession>A0A9W8GJ98</accession>
<gene>
    <name evidence="2" type="ORF">IWW39_003447</name>
</gene>
<dbReference type="EMBL" id="JANBTX010000097">
    <property type="protein sequence ID" value="KAJ2686699.1"/>
    <property type="molecule type" value="Genomic_DNA"/>
</dbReference>
<keyword evidence="1" id="KW-1133">Transmembrane helix</keyword>
<name>A0A9W8GJ98_9FUNG</name>
<sequence>MPGFSVGSTVRWLANVGSKLALSYRVGPVALLLVSIVLSFWPASAPRDSDVHASRLSWREPFSYEAKVYAALSPGTFPNASSFFDSAQLLWHIRPQNIENRYPLLRHKAVVDIPLRLRKGSNQDLKLKLFMYIQEAGQFKPHPNVTDPRLVSLAIPIVLWKGKHQSNLLGKDTPTTRGKEHTPELQYVSGTSWAIVLEDNPYSWGGAPARVTHGLSRSRGGFYNPPLLRNDFTVSRPKIKSLATLKDKSPEADAHPLTIDIELELSGIRAGWTFARDYLDRYTRPSSKTIYTQETMPAPWDPSKTVTFESAHEIPDDGPIPLDLVRRLSVPLMFVFILCSAFERASFPLWVQIFLYLYSTPASKWKGVSRATVATIFIGSIVTSLQMAEEYGDYKFGLFLGLLPVTYIGASMDGMTFAPLVALSRLFRLRAQHNPSSRAADQYFAQEKIPVPVDMGVLGSIAPEAVLPESASMSHSERLDPIVAIRRSVDEVAMYWLNLLSIPVVVAAVIFYTLLHFKFDLPLLEFAKEQSINVPRVIKFVAWLPQIIVNYKAKSGSLVPMVIVLYSLASAVAATIVYHLSGHRMPGVITAYSFPVYLSYIVLILQWIIYRKAKQD</sequence>
<keyword evidence="1" id="KW-0472">Membrane</keyword>
<reference evidence="2" key="1">
    <citation type="submission" date="2022-07" db="EMBL/GenBank/DDBJ databases">
        <title>Phylogenomic reconstructions and comparative analyses of Kickxellomycotina fungi.</title>
        <authorList>
            <person name="Reynolds N.K."/>
            <person name="Stajich J.E."/>
            <person name="Barry K."/>
            <person name="Grigoriev I.V."/>
            <person name="Crous P."/>
            <person name="Smith M.E."/>
        </authorList>
    </citation>
    <scope>NUCLEOTIDE SEQUENCE</scope>
    <source>
        <strain evidence="2">CBS 109367</strain>
    </source>
</reference>
<dbReference type="AlphaFoldDB" id="A0A9W8GJ98"/>
<feature type="transmembrane region" description="Helical" evidence="1">
    <location>
        <begin position="332"/>
        <end position="358"/>
    </location>
</feature>
<evidence type="ECO:0000313" key="2">
    <source>
        <dbReference type="EMBL" id="KAJ2686699.1"/>
    </source>
</evidence>
<feature type="transmembrane region" description="Helical" evidence="1">
    <location>
        <begin position="495"/>
        <end position="514"/>
    </location>
</feature>
<feature type="transmembrane region" description="Helical" evidence="1">
    <location>
        <begin position="592"/>
        <end position="610"/>
    </location>
</feature>
<evidence type="ECO:0000256" key="1">
    <source>
        <dbReference type="SAM" id="Phobius"/>
    </source>
</evidence>
<feature type="transmembrane region" description="Helical" evidence="1">
    <location>
        <begin position="21"/>
        <end position="41"/>
    </location>
</feature>
<comment type="caution">
    <text evidence="2">The sequence shown here is derived from an EMBL/GenBank/DDBJ whole genome shotgun (WGS) entry which is preliminary data.</text>
</comment>
<organism evidence="2 3">
    <name type="scientific">Coemansia spiralis</name>
    <dbReference type="NCBI Taxonomy" id="417178"/>
    <lineage>
        <taxon>Eukaryota</taxon>
        <taxon>Fungi</taxon>
        <taxon>Fungi incertae sedis</taxon>
        <taxon>Zoopagomycota</taxon>
        <taxon>Kickxellomycotina</taxon>
        <taxon>Kickxellomycetes</taxon>
        <taxon>Kickxellales</taxon>
        <taxon>Kickxellaceae</taxon>
        <taxon>Coemansia</taxon>
    </lineage>
</organism>
<feature type="transmembrane region" description="Helical" evidence="1">
    <location>
        <begin position="558"/>
        <end position="580"/>
    </location>
</feature>
<dbReference type="OrthoDB" id="378564at2759"/>
<protein>
    <submittedName>
        <fullName evidence="2">Uncharacterized protein</fullName>
    </submittedName>
</protein>
<proteinExistence type="predicted"/>